<dbReference type="InterPro" id="IPR000073">
    <property type="entry name" value="AB_hydrolase_1"/>
</dbReference>
<name>A0A9P4JGN1_9PLEO</name>
<reference evidence="2" key="1">
    <citation type="journal article" date="2020" name="Stud. Mycol.">
        <title>101 Dothideomycetes genomes: a test case for predicting lifestyles and emergence of pathogens.</title>
        <authorList>
            <person name="Haridas S."/>
            <person name="Albert R."/>
            <person name="Binder M."/>
            <person name="Bloem J."/>
            <person name="Labutti K."/>
            <person name="Salamov A."/>
            <person name="Andreopoulos B."/>
            <person name="Baker S."/>
            <person name="Barry K."/>
            <person name="Bills G."/>
            <person name="Bluhm B."/>
            <person name="Cannon C."/>
            <person name="Castanera R."/>
            <person name="Culley D."/>
            <person name="Daum C."/>
            <person name="Ezra D."/>
            <person name="Gonzalez J."/>
            <person name="Henrissat B."/>
            <person name="Kuo A."/>
            <person name="Liang C."/>
            <person name="Lipzen A."/>
            <person name="Lutzoni F."/>
            <person name="Magnuson J."/>
            <person name="Mondo S."/>
            <person name="Nolan M."/>
            <person name="Ohm R."/>
            <person name="Pangilinan J."/>
            <person name="Park H.-J."/>
            <person name="Ramirez L."/>
            <person name="Alfaro M."/>
            <person name="Sun H."/>
            <person name="Tritt A."/>
            <person name="Yoshinaga Y."/>
            <person name="Zwiers L.-H."/>
            <person name="Turgeon B."/>
            <person name="Goodwin S."/>
            <person name="Spatafora J."/>
            <person name="Crous P."/>
            <person name="Grigoriev I."/>
        </authorList>
    </citation>
    <scope>NUCLEOTIDE SEQUENCE</scope>
    <source>
        <strain evidence="2">ATCC 74209</strain>
    </source>
</reference>
<keyword evidence="3" id="KW-1185">Reference proteome</keyword>
<dbReference type="GO" id="GO:0047372">
    <property type="term" value="F:monoacylglycerol lipase activity"/>
    <property type="evidence" value="ECO:0007669"/>
    <property type="project" value="TreeGrafter"/>
</dbReference>
<evidence type="ECO:0000313" key="3">
    <source>
        <dbReference type="Proteomes" id="UP000799536"/>
    </source>
</evidence>
<evidence type="ECO:0000313" key="2">
    <source>
        <dbReference type="EMBL" id="KAF2198750.1"/>
    </source>
</evidence>
<dbReference type="SUPFAM" id="SSF53474">
    <property type="entry name" value="alpha/beta-Hydrolases"/>
    <property type="match status" value="1"/>
</dbReference>
<dbReference type="OrthoDB" id="408373at2759"/>
<accession>A0A9P4JGN1</accession>
<proteinExistence type="predicted"/>
<feature type="domain" description="AB hydrolase-1" evidence="1">
    <location>
        <begin position="26"/>
        <end position="174"/>
    </location>
</feature>
<dbReference type="Proteomes" id="UP000799536">
    <property type="component" value="Unassembled WGS sequence"/>
</dbReference>
<dbReference type="InterPro" id="IPR050266">
    <property type="entry name" value="AB_hydrolase_sf"/>
</dbReference>
<dbReference type="InterPro" id="IPR029058">
    <property type="entry name" value="AB_hydrolase_fold"/>
</dbReference>
<comment type="caution">
    <text evidence="2">The sequence shown here is derived from an EMBL/GenBank/DDBJ whole genome shotgun (WGS) entry which is preliminary data.</text>
</comment>
<dbReference type="GO" id="GO:0016020">
    <property type="term" value="C:membrane"/>
    <property type="evidence" value="ECO:0007669"/>
    <property type="project" value="TreeGrafter"/>
</dbReference>
<dbReference type="GO" id="GO:0046464">
    <property type="term" value="P:acylglycerol catabolic process"/>
    <property type="evidence" value="ECO:0007669"/>
    <property type="project" value="TreeGrafter"/>
</dbReference>
<gene>
    <name evidence="2" type="ORF">GQ43DRAFT_144476</name>
</gene>
<dbReference type="AlphaFoldDB" id="A0A9P4JGN1"/>
<dbReference type="Pfam" id="PF00561">
    <property type="entry name" value="Abhydrolase_1"/>
    <property type="match status" value="1"/>
</dbReference>
<sequence>MPLFTLPNEPSVNLYYDTTGPSTASPILLIHGYCSDSHDWSWQIPVLAEKYHVIALENRGHGRSSAPKNCSYGPKLFARDAAALLKYLGYKKDVIVIGHSMGAMAASSLSIQNPELVKAVILLDPPYWLSNERSDETVKHVREKPVEWALLVYTTLVESDTPKWMTTWYNRRLVSVPEHVVLGSLEAIYKEGGEGRAEVCREYTKARKCPRLAIYWKEEGAEQEKALGMGELDKVSVVGGVGHWFHQVRSEETNDILESWLERLESKVKAQ</sequence>
<protein>
    <submittedName>
        <fullName evidence="2">Alpha/beta-hydrolase</fullName>
    </submittedName>
</protein>
<dbReference type="PRINTS" id="PR00111">
    <property type="entry name" value="ABHYDROLASE"/>
</dbReference>
<dbReference type="EMBL" id="ML994120">
    <property type="protein sequence ID" value="KAF2198750.1"/>
    <property type="molecule type" value="Genomic_DNA"/>
</dbReference>
<dbReference type="Gene3D" id="3.40.50.1820">
    <property type="entry name" value="alpha/beta hydrolase"/>
    <property type="match status" value="1"/>
</dbReference>
<organism evidence="2 3">
    <name type="scientific">Delitschia confertaspora ATCC 74209</name>
    <dbReference type="NCBI Taxonomy" id="1513339"/>
    <lineage>
        <taxon>Eukaryota</taxon>
        <taxon>Fungi</taxon>
        <taxon>Dikarya</taxon>
        <taxon>Ascomycota</taxon>
        <taxon>Pezizomycotina</taxon>
        <taxon>Dothideomycetes</taxon>
        <taxon>Pleosporomycetidae</taxon>
        <taxon>Pleosporales</taxon>
        <taxon>Delitschiaceae</taxon>
        <taxon>Delitschia</taxon>
    </lineage>
</organism>
<evidence type="ECO:0000259" key="1">
    <source>
        <dbReference type="Pfam" id="PF00561"/>
    </source>
</evidence>
<dbReference type="PANTHER" id="PTHR43798">
    <property type="entry name" value="MONOACYLGLYCEROL LIPASE"/>
    <property type="match status" value="1"/>
</dbReference>
<dbReference type="PANTHER" id="PTHR43798:SF33">
    <property type="entry name" value="HYDROLASE, PUTATIVE (AFU_ORTHOLOGUE AFUA_2G14860)-RELATED"/>
    <property type="match status" value="1"/>
</dbReference>